<name>A0A1H5A6H6_9PSED</name>
<proteinExistence type="predicted"/>
<dbReference type="EMBL" id="FNTJ01000003">
    <property type="protein sequence ID" value="SED37983.1"/>
    <property type="molecule type" value="Genomic_DNA"/>
</dbReference>
<keyword evidence="2" id="KW-1185">Reference proteome</keyword>
<evidence type="ECO:0000313" key="2">
    <source>
        <dbReference type="Proteomes" id="UP000198982"/>
    </source>
</evidence>
<dbReference type="Proteomes" id="UP000198982">
    <property type="component" value="Unassembled WGS sequence"/>
</dbReference>
<protein>
    <submittedName>
        <fullName evidence="1">Uncharacterized protein</fullName>
    </submittedName>
</protein>
<evidence type="ECO:0000313" key="1">
    <source>
        <dbReference type="EMBL" id="SED37983.1"/>
    </source>
</evidence>
<dbReference type="AlphaFoldDB" id="A0A1H5A6H6"/>
<accession>A0A1H5A6H6</accession>
<gene>
    <name evidence="1" type="ORF">SAMN05216178_7010</name>
</gene>
<organism evidence="1 2">
    <name type="scientific">Pseudomonas saponiphila</name>
    <dbReference type="NCBI Taxonomy" id="556534"/>
    <lineage>
        <taxon>Bacteria</taxon>
        <taxon>Pseudomonadati</taxon>
        <taxon>Pseudomonadota</taxon>
        <taxon>Gammaproteobacteria</taxon>
        <taxon>Pseudomonadales</taxon>
        <taxon>Pseudomonadaceae</taxon>
        <taxon>Pseudomonas</taxon>
    </lineage>
</organism>
<dbReference type="RefSeq" id="WP_092320959.1">
    <property type="nucleotide sequence ID" value="NZ_FNTJ01000003.1"/>
</dbReference>
<reference evidence="2" key="1">
    <citation type="submission" date="2016-10" db="EMBL/GenBank/DDBJ databases">
        <authorList>
            <person name="Varghese N."/>
            <person name="Submissions S."/>
        </authorList>
    </citation>
    <scope>NUCLEOTIDE SEQUENCE [LARGE SCALE GENOMIC DNA]</scope>
    <source>
        <strain evidence="2">DSM 9751</strain>
    </source>
</reference>
<sequence>MNLYSQTSASTPAMPLAAPSLEALAFFRVSPDRPFQAGWKAYGGHRMYVGAFESALGDWILLATDKAHEAAGFETVEECERAMVEAGFLGPNSHHIEIGPFKGQMTLF</sequence>